<keyword evidence="3" id="KW-1185">Reference proteome</keyword>
<evidence type="ECO:0000313" key="3">
    <source>
        <dbReference type="Proteomes" id="UP000031473"/>
    </source>
</evidence>
<sequence length="60" mass="6665">MKKITLLLMLNLFCFASAIGNITSSSISKKFGKNVNALVLENSLTIDFKTGDDNLDHRDF</sequence>
<proteinExistence type="predicted"/>
<gene>
    <name evidence="2" type="ORF">OA86_10035</name>
</gene>
<evidence type="ECO:0000313" key="2">
    <source>
        <dbReference type="EMBL" id="KIA88695.1"/>
    </source>
</evidence>
<dbReference type="STRING" id="266749.SAMN05421876_106153"/>
<dbReference type="RefSeq" id="WP_039352444.1">
    <property type="nucleotide sequence ID" value="NZ_FOLA01000006.1"/>
</dbReference>
<organism evidence="2 3">
    <name type="scientific">Kaistella jeonii</name>
    <dbReference type="NCBI Taxonomy" id="266749"/>
    <lineage>
        <taxon>Bacteria</taxon>
        <taxon>Pseudomonadati</taxon>
        <taxon>Bacteroidota</taxon>
        <taxon>Flavobacteriia</taxon>
        <taxon>Flavobacteriales</taxon>
        <taxon>Weeksellaceae</taxon>
        <taxon>Chryseobacterium group</taxon>
        <taxon>Kaistella</taxon>
    </lineage>
</organism>
<dbReference type="Proteomes" id="UP000031473">
    <property type="component" value="Unassembled WGS sequence"/>
</dbReference>
<evidence type="ECO:0000256" key="1">
    <source>
        <dbReference type="SAM" id="SignalP"/>
    </source>
</evidence>
<comment type="caution">
    <text evidence="2">The sequence shown here is derived from an EMBL/GenBank/DDBJ whole genome shotgun (WGS) entry which is preliminary data.</text>
</comment>
<feature type="chain" id="PRO_5030004891" evidence="1">
    <location>
        <begin position="19"/>
        <end position="60"/>
    </location>
</feature>
<accession>A0A0C1D4M9</accession>
<dbReference type="EMBL" id="JSYL01000006">
    <property type="protein sequence ID" value="KIA88695.1"/>
    <property type="molecule type" value="Genomic_DNA"/>
</dbReference>
<dbReference type="AlphaFoldDB" id="A0A0C1D4M9"/>
<name>A0A0C1D4M9_9FLAO</name>
<reference evidence="2 3" key="1">
    <citation type="submission" date="2014-10" db="EMBL/GenBank/DDBJ databases">
        <title>Kaistella jeonii genome.</title>
        <authorList>
            <person name="Clayton J.T."/>
            <person name="Newman J.D."/>
        </authorList>
    </citation>
    <scope>NUCLEOTIDE SEQUENCE [LARGE SCALE GENOMIC DNA]</scope>
    <source>
        <strain evidence="2 3">DSM 17048</strain>
    </source>
</reference>
<keyword evidence="1" id="KW-0732">Signal</keyword>
<feature type="signal peptide" evidence="1">
    <location>
        <begin position="1"/>
        <end position="18"/>
    </location>
</feature>
<protein>
    <submittedName>
        <fullName evidence="2">Uncharacterized protein</fullName>
    </submittedName>
</protein>